<dbReference type="Gene3D" id="4.10.400.10">
    <property type="entry name" value="Low-density Lipoprotein Receptor"/>
    <property type="match status" value="1"/>
</dbReference>
<feature type="disulfide bond" evidence="5">
    <location>
        <begin position="30"/>
        <end position="45"/>
    </location>
</feature>
<dbReference type="SUPFAM" id="SSF57424">
    <property type="entry name" value="LDL receptor-like module"/>
    <property type="match status" value="1"/>
</dbReference>
<feature type="disulfide bond" evidence="5">
    <location>
        <begin position="18"/>
        <end position="36"/>
    </location>
</feature>
<keyword evidence="1" id="KW-0732">Signal</keyword>
<keyword evidence="3 5" id="KW-1015">Disulfide bond</keyword>
<evidence type="ECO:0000256" key="3">
    <source>
        <dbReference type="ARBA" id="ARBA00023157"/>
    </source>
</evidence>
<accession>A0A914RX05</accession>
<name>A0A914RX05_PAREQ</name>
<evidence type="ECO:0000256" key="2">
    <source>
        <dbReference type="ARBA" id="ARBA00022737"/>
    </source>
</evidence>
<dbReference type="InterPro" id="IPR036055">
    <property type="entry name" value="LDL_receptor-like_sf"/>
</dbReference>
<dbReference type="PROSITE" id="PS50068">
    <property type="entry name" value="LDLRA_2"/>
    <property type="match status" value="1"/>
</dbReference>
<dbReference type="SMART" id="SM00192">
    <property type="entry name" value="LDLa"/>
    <property type="match status" value="1"/>
</dbReference>
<dbReference type="WBParaSite" id="PEQ_0000654501-mRNA-1">
    <property type="protein sequence ID" value="PEQ_0000654501-mRNA-1"/>
    <property type="gene ID" value="PEQ_0000654501"/>
</dbReference>
<evidence type="ECO:0000256" key="1">
    <source>
        <dbReference type="ARBA" id="ARBA00022729"/>
    </source>
</evidence>
<feature type="disulfide bond" evidence="5">
    <location>
        <begin position="11"/>
        <end position="23"/>
    </location>
</feature>
<dbReference type="Proteomes" id="UP000887564">
    <property type="component" value="Unplaced"/>
</dbReference>
<dbReference type="AlphaFoldDB" id="A0A914RX05"/>
<dbReference type="Pfam" id="PF00057">
    <property type="entry name" value="Ldl_recept_a"/>
    <property type="match status" value="1"/>
</dbReference>
<protein>
    <submittedName>
        <fullName evidence="7">Uncharacterized protein</fullName>
    </submittedName>
</protein>
<sequence>MQFILENLRLCAQTKWECGSGECLPMEMRCDGLVQCKDKSDELHCVFSKLIHNVNAANEFFFFVFLKPIVKYQKAVYAEATMEFAYSNSLTKNFQLQAANDGIVIGTLTKLERRALSEILIRPILANPELSGVFFAIFSSISRMNATN</sequence>
<dbReference type="CDD" id="cd00112">
    <property type="entry name" value="LDLa"/>
    <property type="match status" value="1"/>
</dbReference>
<evidence type="ECO:0000313" key="7">
    <source>
        <dbReference type="WBParaSite" id="PEQ_0000654501-mRNA-1"/>
    </source>
</evidence>
<dbReference type="PROSITE" id="PS01209">
    <property type="entry name" value="LDLRA_1"/>
    <property type="match status" value="1"/>
</dbReference>
<keyword evidence="4" id="KW-0325">Glycoprotein</keyword>
<reference evidence="7" key="1">
    <citation type="submission" date="2022-11" db="UniProtKB">
        <authorList>
            <consortium name="WormBaseParasite"/>
        </authorList>
    </citation>
    <scope>IDENTIFICATION</scope>
</reference>
<dbReference type="InterPro" id="IPR002172">
    <property type="entry name" value="LDrepeatLR_classA_rpt"/>
</dbReference>
<evidence type="ECO:0000256" key="4">
    <source>
        <dbReference type="ARBA" id="ARBA00023180"/>
    </source>
</evidence>
<dbReference type="FunFam" id="4.10.400.10:FF:000034">
    <property type="entry name" value="Low-density lipoprotein receptor-related protein 2"/>
    <property type="match status" value="1"/>
</dbReference>
<organism evidence="6 7">
    <name type="scientific">Parascaris equorum</name>
    <name type="common">Equine roundworm</name>
    <dbReference type="NCBI Taxonomy" id="6256"/>
    <lineage>
        <taxon>Eukaryota</taxon>
        <taxon>Metazoa</taxon>
        <taxon>Ecdysozoa</taxon>
        <taxon>Nematoda</taxon>
        <taxon>Chromadorea</taxon>
        <taxon>Rhabditida</taxon>
        <taxon>Spirurina</taxon>
        <taxon>Ascaridomorpha</taxon>
        <taxon>Ascaridoidea</taxon>
        <taxon>Ascarididae</taxon>
        <taxon>Parascaris</taxon>
    </lineage>
</organism>
<evidence type="ECO:0000256" key="5">
    <source>
        <dbReference type="PROSITE-ProRule" id="PRU00124"/>
    </source>
</evidence>
<keyword evidence="6" id="KW-1185">Reference proteome</keyword>
<evidence type="ECO:0000313" key="6">
    <source>
        <dbReference type="Proteomes" id="UP000887564"/>
    </source>
</evidence>
<proteinExistence type="predicted"/>
<dbReference type="InterPro" id="IPR023415">
    <property type="entry name" value="LDLR_class-A_CS"/>
</dbReference>
<keyword evidence="2" id="KW-0677">Repeat</keyword>